<dbReference type="AlphaFoldDB" id="A0A840C5F0"/>
<protein>
    <submittedName>
        <fullName evidence="1">Transposase-like protein</fullName>
    </submittedName>
</protein>
<gene>
    <name evidence="1" type="ORF">GGR16_002661</name>
</gene>
<evidence type="ECO:0000313" key="1">
    <source>
        <dbReference type="EMBL" id="MBB4017627.1"/>
    </source>
</evidence>
<dbReference type="EMBL" id="JACIEN010000003">
    <property type="protein sequence ID" value="MBB4017627.1"/>
    <property type="molecule type" value="Genomic_DNA"/>
</dbReference>
<reference evidence="1 2" key="1">
    <citation type="submission" date="2020-08" db="EMBL/GenBank/DDBJ databases">
        <title>Genomic Encyclopedia of Type Strains, Phase IV (KMG-IV): sequencing the most valuable type-strain genomes for metagenomic binning, comparative biology and taxonomic classification.</title>
        <authorList>
            <person name="Goeker M."/>
        </authorList>
    </citation>
    <scope>NUCLEOTIDE SEQUENCE [LARGE SCALE GENOMIC DNA]</scope>
    <source>
        <strain evidence="1 2">DSM 103737</strain>
    </source>
</reference>
<dbReference type="Proteomes" id="UP000577362">
    <property type="component" value="Unassembled WGS sequence"/>
</dbReference>
<comment type="caution">
    <text evidence="1">The sequence shown here is derived from an EMBL/GenBank/DDBJ whole genome shotgun (WGS) entry which is preliminary data.</text>
</comment>
<organism evidence="1 2">
    <name type="scientific">Chelatococcus caeni</name>
    <dbReference type="NCBI Taxonomy" id="1348468"/>
    <lineage>
        <taxon>Bacteria</taxon>
        <taxon>Pseudomonadati</taxon>
        <taxon>Pseudomonadota</taxon>
        <taxon>Alphaproteobacteria</taxon>
        <taxon>Hyphomicrobiales</taxon>
        <taxon>Chelatococcaceae</taxon>
        <taxon>Chelatococcus</taxon>
    </lineage>
</organism>
<name>A0A840C5F0_9HYPH</name>
<proteinExistence type="predicted"/>
<sequence length="431" mass="47467">MPTPPINENESRRRKEAIEAALRGGANPFNVDMGGRGSAVQVAARMLGIHDATLTNWVRRQRQLAEAGKPNFEPDWSLFRSGAVAAQPREDLAAKVAAALRTAPASLEELSSRFGITAAQALSAVETLRSTGVSVMLVGERFEVARQHQPAWTAGEPLRIYTDANNRLVFGAIGDNHAGSKYSRWDVVDDLYDRFAAAGVEHVFHTGNWIDGEARFNKYDIDTAGLDNQCRELANRWPEREGISTYAVWGDDHEGWYAQREGVDVGRYCQSTFRQAGREDWHDLGFMEAHVEIVNANTGKSVIMAVVHPGGGTAYALSYRPQKIIESLEGGTKPAIILLGHYHKLDPGLVRNVWYLQTGCCQDQTPFMRKKSIEAHVGGAIVEIEQDPATGAIIGFNPGMIRYFNRGYYAGRDQWSHHGPVAQVPRSVGGV</sequence>
<evidence type="ECO:0000313" key="2">
    <source>
        <dbReference type="Proteomes" id="UP000577362"/>
    </source>
</evidence>
<dbReference type="RefSeq" id="WP_019402985.1">
    <property type="nucleotide sequence ID" value="NZ_JACIEN010000003.1"/>
</dbReference>
<dbReference type="SUPFAM" id="SSF56300">
    <property type="entry name" value="Metallo-dependent phosphatases"/>
    <property type="match status" value="1"/>
</dbReference>
<accession>A0A840C5F0</accession>
<keyword evidence="2" id="KW-1185">Reference proteome</keyword>
<dbReference type="InterPro" id="IPR029052">
    <property type="entry name" value="Metallo-depent_PP-like"/>
</dbReference>